<name>A0AAE3VL80_9HYPH</name>
<evidence type="ECO:0000313" key="2">
    <source>
        <dbReference type="Proteomes" id="UP001229244"/>
    </source>
</evidence>
<proteinExistence type="predicted"/>
<reference evidence="1" key="1">
    <citation type="submission" date="2023-07" db="EMBL/GenBank/DDBJ databases">
        <title>Genomic Encyclopedia of Type Strains, Phase IV (KMG-IV): sequencing the most valuable type-strain genomes for metagenomic binning, comparative biology and taxonomic classification.</title>
        <authorList>
            <person name="Goeker M."/>
        </authorList>
    </citation>
    <scope>NUCLEOTIDE SEQUENCE</scope>
    <source>
        <strain evidence="1">DSM 21202</strain>
    </source>
</reference>
<dbReference type="AlphaFoldDB" id="A0AAE3VL80"/>
<keyword evidence="2" id="KW-1185">Reference proteome</keyword>
<dbReference type="Proteomes" id="UP001229244">
    <property type="component" value="Unassembled WGS sequence"/>
</dbReference>
<dbReference type="EMBL" id="JAUSUL010000001">
    <property type="protein sequence ID" value="MDQ0314087.1"/>
    <property type="molecule type" value="Genomic_DNA"/>
</dbReference>
<organism evidence="1 2">
    <name type="scientific">Amorphus orientalis</name>
    <dbReference type="NCBI Taxonomy" id="649198"/>
    <lineage>
        <taxon>Bacteria</taxon>
        <taxon>Pseudomonadati</taxon>
        <taxon>Pseudomonadota</taxon>
        <taxon>Alphaproteobacteria</taxon>
        <taxon>Hyphomicrobiales</taxon>
        <taxon>Amorphaceae</taxon>
        <taxon>Amorphus</taxon>
    </lineage>
</organism>
<protein>
    <submittedName>
        <fullName evidence="1">Uncharacterized protein</fullName>
    </submittedName>
</protein>
<gene>
    <name evidence="1" type="ORF">J2S73_000524</name>
</gene>
<evidence type="ECO:0000313" key="1">
    <source>
        <dbReference type="EMBL" id="MDQ0314087.1"/>
    </source>
</evidence>
<comment type="caution">
    <text evidence="1">The sequence shown here is derived from an EMBL/GenBank/DDBJ whole genome shotgun (WGS) entry which is preliminary data.</text>
</comment>
<sequence>MDGGSGEYLPDVRRVIAGGEAEPLTSEHVRVLTRGVLS</sequence>
<accession>A0AAE3VL80</accession>